<feature type="signal peptide" evidence="1">
    <location>
        <begin position="1"/>
        <end position="23"/>
    </location>
</feature>
<name>A0AAJ1D2Z0_PANAN</name>
<accession>A0AAJ1D2Z0</accession>
<dbReference type="InterPro" id="IPR008966">
    <property type="entry name" value="Adhesion_dom_sf"/>
</dbReference>
<proteinExistence type="predicted"/>
<gene>
    <name evidence="3" type="ORF">NB703_004387</name>
</gene>
<evidence type="ECO:0000313" key="3">
    <source>
        <dbReference type="EMBL" id="MCW0346294.1"/>
    </source>
</evidence>
<organism evidence="3 4">
    <name type="scientific">Pantoea ananas</name>
    <name type="common">Erwinia uredovora</name>
    <dbReference type="NCBI Taxonomy" id="553"/>
    <lineage>
        <taxon>Bacteria</taxon>
        <taxon>Pseudomonadati</taxon>
        <taxon>Pseudomonadota</taxon>
        <taxon>Gammaproteobacteria</taxon>
        <taxon>Enterobacterales</taxon>
        <taxon>Erwiniaceae</taxon>
        <taxon>Pantoea</taxon>
    </lineage>
</organism>
<evidence type="ECO:0000259" key="2">
    <source>
        <dbReference type="Pfam" id="PF00419"/>
    </source>
</evidence>
<dbReference type="AlphaFoldDB" id="A0AAJ1D2Z0"/>
<dbReference type="GO" id="GO:0009289">
    <property type="term" value="C:pilus"/>
    <property type="evidence" value="ECO:0007669"/>
    <property type="project" value="InterPro"/>
</dbReference>
<evidence type="ECO:0000313" key="4">
    <source>
        <dbReference type="Proteomes" id="UP001208888"/>
    </source>
</evidence>
<dbReference type="GO" id="GO:0043709">
    <property type="term" value="P:cell adhesion involved in single-species biofilm formation"/>
    <property type="evidence" value="ECO:0007669"/>
    <property type="project" value="TreeGrafter"/>
</dbReference>
<dbReference type="EMBL" id="JANFVX010000027">
    <property type="protein sequence ID" value="MCW0346294.1"/>
    <property type="molecule type" value="Genomic_DNA"/>
</dbReference>
<dbReference type="PANTHER" id="PTHR33420:SF27">
    <property type="entry name" value="PROTEIN FIMG"/>
    <property type="match status" value="1"/>
</dbReference>
<feature type="domain" description="Fimbrial-type adhesion" evidence="2">
    <location>
        <begin position="33"/>
        <end position="162"/>
    </location>
</feature>
<dbReference type="InterPro" id="IPR050263">
    <property type="entry name" value="Bact_Fimbrial_Adh_Pro"/>
</dbReference>
<comment type="caution">
    <text evidence="3">The sequence shown here is derived from an EMBL/GenBank/DDBJ whole genome shotgun (WGS) entry which is preliminary data.</text>
</comment>
<dbReference type="SUPFAM" id="SSF49401">
    <property type="entry name" value="Bacterial adhesins"/>
    <property type="match status" value="1"/>
</dbReference>
<keyword evidence="1" id="KW-0732">Signal</keyword>
<sequence>MGTQALMRAVIMSVMLWSSFTNASGVIKTTSIYVNGSVTAQPCTISQTQMTVSLGDIYTSTLVGAGASTPWVPFTLNLTNCPDGTNGVTATLSGTSDINGNFSNQGTASDMAVQLQTLTGLQLTSGSSLQTAVDQSQSASFSLKARAITPDGNPTSGTLQSAINITYTWQ</sequence>
<dbReference type="InterPro" id="IPR000259">
    <property type="entry name" value="Adhesion_dom_fimbrial"/>
</dbReference>
<dbReference type="PANTHER" id="PTHR33420">
    <property type="entry name" value="FIMBRIAL SUBUNIT ELFA-RELATED"/>
    <property type="match status" value="1"/>
</dbReference>
<dbReference type="Pfam" id="PF00419">
    <property type="entry name" value="Fimbrial"/>
    <property type="match status" value="1"/>
</dbReference>
<dbReference type="Gene3D" id="2.60.40.1090">
    <property type="entry name" value="Fimbrial-type adhesion domain"/>
    <property type="match status" value="1"/>
</dbReference>
<dbReference type="InterPro" id="IPR036937">
    <property type="entry name" value="Adhesion_dom_fimbrial_sf"/>
</dbReference>
<feature type="chain" id="PRO_5042585406" evidence="1">
    <location>
        <begin position="24"/>
        <end position="170"/>
    </location>
</feature>
<protein>
    <submittedName>
        <fullName evidence="3">Protein FimG</fullName>
    </submittedName>
</protein>
<evidence type="ECO:0000256" key="1">
    <source>
        <dbReference type="SAM" id="SignalP"/>
    </source>
</evidence>
<reference evidence="3" key="1">
    <citation type="submission" date="2022-06" db="EMBL/GenBank/DDBJ databases">
        <title>Dynamics of rice microbiomes reveals core vertical transmitted seed endophytes.</title>
        <authorList>
            <person name="Liao K."/>
            <person name="Zhang X."/>
        </authorList>
    </citation>
    <scope>NUCLEOTIDE SEQUENCE</scope>
    <source>
        <strain evidence="3">JT1-17</strain>
    </source>
</reference>
<dbReference type="Proteomes" id="UP001208888">
    <property type="component" value="Unassembled WGS sequence"/>
</dbReference>